<keyword evidence="1" id="KW-0285">Flavoprotein</keyword>
<dbReference type="OrthoDB" id="9805351at2"/>
<evidence type="ECO:0000313" key="7">
    <source>
        <dbReference type="EMBL" id="AZQ76311.1"/>
    </source>
</evidence>
<proteinExistence type="predicted"/>
<dbReference type="Proteomes" id="UP000280344">
    <property type="component" value="Chromosome"/>
</dbReference>
<dbReference type="FunFam" id="1.20.58.100:FF:000003">
    <property type="entry name" value="Succinate dehydrogenase flavoprotein subunit"/>
    <property type="match status" value="1"/>
</dbReference>
<dbReference type="Gene3D" id="3.50.50.60">
    <property type="entry name" value="FAD/NAD(P)-binding domain"/>
    <property type="match status" value="1"/>
</dbReference>
<dbReference type="InterPro" id="IPR015939">
    <property type="entry name" value="Fum_Rdtase/Succ_DH_flav-like_C"/>
</dbReference>
<feature type="domain" description="FAD-dependent oxidoreductase 2 FAD-binding" evidence="5">
    <location>
        <begin position="85"/>
        <end position="490"/>
    </location>
</feature>
<sequence length="689" mass="75535">MKFGWKKKTPAASPTGQARHSAGTPANGVGKERLSRASRRKGAPKVRQGMLLDSREPGGPADEAWSRAKKDYRLVGTSNRRKFTIIVVGTGLAGAGSAATLADLGYNVISVTYHDAPRRAHSVAAQGGINAARAKKVDNDSVSRFVKDTVKGGDFRGREREAFRLAEVSAGVIDHLNAIGVPFAREYGGSLNTRSFGGVQVSRTYYTRGQTGQQLQVAAASDLARQVNAGRVKQYVRHEMVDLVVEDGRAQGVIVRNLLTGELKPLLGHAVVLATGGYGNIYYRSTLAKNSNASAAWRAHRRGAHMAMPSFIQFHPTALPISTEWQSKTILMSESLRNDGRIWVPKEPGDSRPANDIPEGERDYYLERKYPAFGNLTPRDVASRAAKDVIDAGHGVGPLKNSVYLDFRDAIARLGRDEIAARYGNLFHMYDDATGEDPYTVPMRIAPGAHFTMGGLWTDYQLMTSIPGLFAAGEAGFGYHGANRLGANSLLSACVDGWFTIPNTVPDYLAGHLGKPVISEDSPAVTEALESSYSRFDRLLGIEGQTPPRDYHRRLGEVLYKGCGVTRSAEGLIAAIAKIRQIRSEFYEDLLIAGPVDRVNQELEYAGRVEDYLQLAEMLCVDAYDRDESCGAHFRVEHQTSGGEAKRDDESWAKISAWESRGWSDEPVFTRHTEPLEYEAVPLEVRDYR</sequence>
<dbReference type="GO" id="GO:0050660">
    <property type="term" value="F:flavin adenine dinucleotide binding"/>
    <property type="evidence" value="ECO:0007669"/>
    <property type="project" value="TreeGrafter"/>
</dbReference>
<protein>
    <submittedName>
        <fullName evidence="7">Fumarate reductase/succinate dehydrogenase flavoprotein subunit</fullName>
    </submittedName>
</protein>
<accession>A0A3S9PVC8</accession>
<dbReference type="AlphaFoldDB" id="A0A3S9PVC8"/>
<dbReference type="SUPFAM" id="SSF56425">
    <property type="entry name" value="Succinate dehydrogenase/fumarate reductase flavoprotein, catalytic domain"/>
    <property type="match status" value="1"/>
</dbReference>
<feature type="region of interest" description="Disordered" evidence="4">
    <location>
        <begin position="1"/>
        <end position="64"/>
    </location>
</feature>
<dbReference type="GO" id="GO:0009061">
    <property type="term" value="P:anaerobic respiration"/>
    <property type="evidence" value="ECO:0007669"/>
    <property type="project" value="TreeGrafter"/>
</dbReference>
<reference evidence="7 8" key="1">
    <citation type="submission" date="2018-12" db="EMBL/GenBank/DDBJ databases">
        <title>Complete genome sequence of Flaviflexus sp. H23T48.</title>
        <authorList>
            <person name="Bae J.-W."/>
            <person name="Lee J.-Y."/>
        </authorList>
    </citation>
    <scope>NUCLEOTIDE SEQUENCE [LARGE SCALE GENOMIC DNA]</scope>
    <source>
        <strain evidence="7 8">H23T48</strain>
    </source>
</reference>
<keyword evidence="8" id="KW-1185">Reference proteome</keyword>
<evidence type="ECO:0000259" key="6">
    <source>
        <dbReference type="Pfam" id="PF02910"/>
    </source>
</evidence>
<dbReference type="NCBIfam" id="NF005749">
    <property type="entry name" value="PRK07573.1"/>
    <property type="match status" value="1"/>
</dbReference>
<dbReference type="SUPFAM" id="SSF51905">
    <property type="entry name" value="FAD/NAD(P)-binding domain"/>
    <property type="match status" value="1"/>
</dbReference>
<dbReference type="InterPro" id="IPR011280">
    <property type="entry name" value="Succ_DH/Fum_Rdt_flav_su"/>
</dbReference>
<dbReference type="GO" id="GO:0000104">
    <property type="term" value="F:succinate dehydrogenase activity"/>
    <property type="evidence" value="ECO:0007669"/>
    <property type="project" value="TreeGrafter"/>
</dbReference>
<dbReference type="InterPro" id="IPR003953">
    <property type="entry name" value="FAD-dep_OxRdtase_2_FAD-bd"/>
</dbReference>
<dbReference type="Gene3D" id="1.20.58.100">
    <property type="entry name" value="Fumarate reductase/succinate dehydrogenase flavoprotein-like, C-terminal domain"/>
    <property type="match status" value="1"/>
</dbReference>
<dbReference type="InterPro" id="IPR027477">
    <property type="entry name" value="Succ_DH/fumarate_Rdtase_cat_sf"/>
</dbReference>
<dbReference type="InterPro" id="IPR030664">
    <property type="entry name" value="SdhA/FrdA/AprA"/>
</dbReference>
<dbReference type="KEGG" id="flh:EJ997_02115"/>
<dbReference type="GO" id="GO:0005886">
    <property type="term" value="C:plasma membrane"/>
    <property type="evidence" value="ECO:0007669"/>
    <property type="project" value="TreeGrafter"/>
</dbReference>
<dbReference type="Gene3D" id="3.90.700.10">
    <property type="entry name" value="Succinate dehydrogenase/fumarate reductase flavoprotein, catalytic domain"/>
    <property type="match status" value="1"/>
</dbReference>
<evidence type="ECO:0000313" key="8">
    <source>
        <dbReference type="Proteomes" id="UP000280344"/>
    </source>
</evidence>
<organism evidence="7 8">
    <name type="scientific">Flaviflexus ciconiae</name>
    <dbReference type="NCBI Taxonomy" id="2496867"/>
    <lineage>
        <taxon>Bacteria</taxon>
        <taxon>Bacillati</taxon>
        <taxon>Actinomycetota</taxon>
        <taxon>Actinomycetes</taxon>
        <taxon>Actinomycetales</taxon>
        <taxon>Actinomycetaceae</taxon>
        <taxon>Flaviflexus</taxon>
    </lineage>
</organism>
<dbReference type="GO" id="GO:0033765">
    <property type="term" value="F:steroid dehydrogenase activity, acting on the CH-CH group of donors"/>
    <property type="evidence" value="ECO:0007669"/>
    <property type="project" value="UniProtKB-ARBA"/>
</dbReference>
<evidence type="ECO:0000259" key="5">
    <source>
        <dbReference type="Pfam" id="PF00890"/>
    </source>
</evidence>
<feature type="domain" description="Fumarate reductase/succinate dehydrogenase flavoprotein-like C-terminal" evidence="6">
    <location>
        <begin position="552"/>
        <end position="688"/>
    </location>
</feature>
<dbReference type="PANTHER" id="PTHR11632">
    <property type="entry name" value="SUCCINATE DEHYDROGENASE 2 FLAVOPROTEIN SUBUNIT"/>
    <property type="match status" value="1"/>
</dbReference>
<feature type="active site" description="Proton acceptor" evidence="3">
    <location>
        <position position="379"/>
    </location>
</feature>
<dbReference type="InterPro" id="IPR036188">
    <property type="entry name" value="FAD/NAD-bd_sf"/>
</dbReference>
<dbReference type="Pfam" id="PF00890">
    <property type="entry name" value="FAD_binding_2"/>
    <property type="match status" value="1"/>
</dbReference>
<evidence type="ECO:0000256" key="2">
    <source>
        <dbReference type="ARBA" id="ARBA00023002"/>
    </source>
</evidence>
<gene>
    <name evidence="7" type="ORF">EJ997_02115</name>
</gene>
<name>A0A3S9PVC8_9ACTO</name>
<dbReference type="FunFam" id="3.90.700.10:FF:000006">
    <property type="entry name" value="Succinate dehydrogenase flavoprotein subunit"/>
    <property type="match status" value="1"/>
</dbReference>
<evidence type="ECO:0000256" key="1">
    <source>
        <dbReference type="ARBA" id="ARBA00022630"/>
    </source>
</evidence>
<evidence type="ECO:0000256" key="3">
    <source>
        <dbReference type="PIRSR" id="PIRSR630664-50"/>
    </source>
</evidence>
<dbReference type="NCBIfam" id="TIGR01811">
    <property type="entry name" value="sdhA_Bsu"/>
    <property type="match status" value="1"/>
</dbReference>
<dbReference type="Pfam" id="PF02910">
    <property type="entry name" value="Succ_DH_flav_C"/>
    <property type="match status" value="1"/>
</dbReference>
<dbReference type="EMBL" id="CP034593">
    <property type="protein sequence ID" value="AZQ76311.1"/>
    <property type="molecule type" value="Genomic_DNA"/>
</dbReference>
<keyword evidence="2" id="KW-0560">Oxidoreductase</keyword>
<evidence type="ECO:0000256" key="4">
    <source>
        <dbReference type="SAM" id="MobiDB-lite"/>
    </source>
</evidence>
<dbReference type="InterPro" id="IPR037099">
    <property type="entry name" value="Fum_R/Succ_DH_flav-like_C_sf"/>
</dbReference>
<dbReference type="GO" id="GO:0009055">
    <property type="term" value="F:electron transfer activity"/>
    <property type="evidence" value="ECO:0007669"/>
    <property type="project" value="TreeGrafter"/>
</dbReference>
<dbReference type="PRINTS" id="PR00368">
    <property type="entry name" value="FADPNR"/>
</dbReference>
<dbReference type="PANTHER" id="PTHR11632:SF53">
    <property type="entry name" value="SUCCINATE DEHYDROGENASE FLAVOPROTEIN SUBUNIT"/>
    <property type="match status" value="1"/>
</dbReference>
<dbReference type="SUPFAM" id="SSF46977">
    <property type="entry name" value="Succinate dehydrogenase/fumarate reductase flavoprotein C-terminal domain"/>
    <property type="match status" value="1"/>
</dbReference>